<feature type="domain" description="C2H2-type" evidence="9">
    <location>
        <begin position="164"/>
        <end position="192"/>
    </location>
</feature>
<evidence type="ECO:0000256" key="7">
    <source>
        <dbReference type="ARBA" id="ARBA00023242"/>
    </source>
</evidence>
<sequence length="501" mass="58034">MELRFIGPSVHNPMSVRKMEKYQCKKCGKCFSRKGTLVGHNKVHSHKRLHQCTLCDKNYKSKCNLSDHVKTAHSQVTQCSFSSYILSGLKNHVRKVHEGKKSTTKPFDCLICGKTLTTAAGRELHIMAVHTNERPFPCSICGRAFKVKGLMKRHFETHSGLKHYKCTKCTSSFATQSGLNSHDKVMHIKARIHPCSFCDKMFITTTHRNAHLVTHLRINEKLQKCKLCGKSYASLTALKYHIKLHHRKEKGFPFRCLFCERKANTMSVFMGHIQTHLRERFDCEQCPKSFSNACTLTTHLKDHPQIYKSQNEQILYSCRKKQCSFECKKLTEFHKHLQFVHKSQRQFRCELCEKSFTTKQNLDSHTRSHLNEKPYQCSICKIRYGASSSVKHCLDRHHNIRRFKCNVCPRAFSFKGKLRNHYLSIHADPQERRHCCIFCGKRYAMSVCSTVTSKGIHVNDRIFVSNALQSSEKWNNSTNTLKLIINSQIKYKLSTIKTILG</sequence>
<feature type="domain" description="C2H2-type" evidence="9">
    <location>
        <begin position="107"/>
        <end position="135"/>
    </location>
</feature>
<dbReference type="OrthoDB" id="6077919at2759"/>
<evidence type="ECO:0000259" key="9">
    <source>
        <dbReference type="PROSITE" id="PS50157"/>
    </source>
</evidence>
<keyword evidence="6" id="KW-0238">DNA-binding</keyword>
<evidence type="ECO:0000256" key="6">
    <source>
        <dbReference type="ARBA" id="ARBA00023125"/>
    </source>
</evidence>
<dbReference type="FunFam" id="3.30.160.60:FF:000100">
    <property type="entry name" value="Zinc finger 45-like"/>
    <property type="match status" value="1"/>
</dbReference>
<evidence type="ECO:0000256" key="1">
    <source>
        <dbReference type="ARBA" id="ARBA00004123"/>
    </source>
</evidence>
<gene>
    <name evidence="10" type="ORF">Ocin01_18622</name>
</gene>
<keyword evidence="5" id="KW-0862">Zinc</keyword>
<dbReference type="GO" id="GO:0005634">
    <property type="term" value="C:nucleus"/>
    <property type="evidence" value="ECO:0007669"/>
    <property type="project" value="UniProtKB-SubCell"/>
</dbReference>
<evidence type="ECO:0000256" key="4">
    <source>
        <dbReference type="ARBA" id="ARBA00022771"/>
    </source>
</evidence>
<feature type="domain" description="C2H2-type" evidence="9">
    <location>
        <begin position="403"/>
        <end position="431"/>
    </location>
</feature>
<evidence type="ECO:0000256" key="8">
    <source>
        <dbReference type="PROSITE-ProRule" id="PRU00042"/>
    </source>
</evidence>
<dbReference type="Gene3D" id="3.30.160.60">
    <property type="entry name" value="Classic Zinc Finger"/>
    <property type="match status" value="9"/>
</dbReference>
<protein>
    <submittedName>
        <fullName evidence="10">Putative zinc finger protein</fullName>
    </submittedName>
</protein>
<dbReference type="Pfam" id="PF12874">
    <property type="entry name" value="zf-met"/>
    <property type="match status" value="1"/>
</dbReference>
<keyword evidence="11" id="KW-1185">Reference proteome</keyword>
<dbReference type="EMBL" id="LJIJ01004174">
    <property type="protein sequence ID" value="ODM88059.1"/>
    <property type="molecule type" value="Genomic_DNA"/>
</dbReference>
<dbReference type="InterPro" id="IPR036236">
    <property type="entry name" value="Znf_C2H2_sf"/>
</dbReference>
<dbReference type="PROSITE" id="PS00028">
    <property type="entry name" value="ZINC_FINGER_C2H2_1"/>
    <property type="match status" value="10"/>
</dbReference>
<feature type="domain" description="C2H2-type" evidence="9">
    <location>
        <begin position="281"/>
        <end position="303"/>
    </location>
</feature>
<dbReference type="GO" id="GO:0008270">
    <property type="term" value="F:zinc ion binding"/>
    <property type="evidence" value="ECO:0007669"/>
    <property type="project" value="UniProtKB-KW"/>
</dbReference>
<dbReference type="PANTHER" id="PTHR24390:SF159">
    <property type="entry name" value="GROWTH FACTOR INDEPENDENT 1 TRANSCRIPTIONAL REPRESSOR"/>
    <property type="match status" value="1"/>
</dbReference>
<feature type="domain" description="C2H2-type" evidence="9">
    <location>
        <begin position="136"/>
        <end position="163"/>
    </location>
</feature>
<evidence type="ECO:0000256" key="5">
    <source>
        <dbReference type="ARBA" id="ARBA00022833"/>
    </source>
</evidence>
<feature type="domain" description="C2H2-type" evidence="9">
    <location>
        <begin position="223"/>
        <end position="251"/>
    </location>
</feature>
<evidence type="ECO:0000256" key="3">
    <source>
        <dbReference type="ARBA" id="ARBA00022737"/>
    </source>
</evidence>
<feature type="domain" description="C2H2-type" evidence="9">
    <location>
        <begin position="347"/>
        <end position="374"/>
    </location>
</feature>
<dbReference type="SMART" id="SM00355">
    <property type="entry name" value="ZnF_C2H2"/>
    <property type="match status" value="14"/>
</dbReference>
<dbReference type="GO" id="GO:0000978">
    <property type="term" value="F:RNA polymerase II cis-regulatory region sequence-specific DNA binding"/>
    <property type="evidence" value="ECO:0007669"/>
    <property type="project" value="TreeGrafter"/>
</dbReference>
<comment type="caution">
    <text evidence="10">The sequence shown here is derived from an EMBL/GenBank/DDBJ whole genome shotgun (WGS) entry which is preliminary data.</text>
</comment>
<dbReference type="InterPro" id="IPR013087">
    <property type="entry name" value="Znf_C2H2_type"/>
</dbReference>
<proteinExistence type="predicted"/>
<dbReference type="Pfam" id="PF13894">
    <property type="entry name" value="zf-C2H2_4"/>
    <property type="match status" value="1"/>
</dbReference>
<feature type="domain" description="C2H2-type" evidence="9">
    <location>
        <begin position="50"/>
        <end position="78"/>
    </location>
</feature>
<evidence type="ECO:0000313" key="10">
    <source>
        <dbReference type="EMBL" id="ODM88059.1"/>
    </source>
</evidence>
<dbReference type="SUPFAM" id="SSF57667">
    <property type="entry name" value="beta-beta-alpha zinc fingers"/>
    <property type="match status" value="6"/>
</dbReference>
<feature type="domain" description="C2H2-type" evidence="9">
    <location>
        <begin position="22"/>
        <end position="49"/>
    </location>
</feature>
<dbReference type="GO" id="GO:0006357">
    <property type="term" value="P:regulation of transcription by RNA polymerase II"/>
    <property type="evidence" value="ECO:0007669"/>
    <property type="project" value="TreeGrafter"/>
</dbReference>
<organism evidence="10 11">
    <name type="scientific">Orchesella cincta</name>
    <name type="common">Springtail</name>
    <name type="synonym">Podura cincta</name>
    <dbReference type="NCBI Taxonomy" id="48709"/>
    <lineage>
        <taxon>Eukaryota</taxon>
        <taxon>Metazoa</taxon>
        <taxon>Ecdysozoa</taxon>
        <taxon>Arthropoda</taxon>
        <taxon>Hexapoda</taxon>
        <taxon>Collembola</taxon>
        <taxon>Entomobryomorpha</taxon>
        <taxon>Entomobryoidea</taxon>
        <taxon>Orchesellidae</taxon>
        <taxon>Orchesellinae</taxon>
        <taxon>Orchesella</taxon>
    </lineage>
</organism>
<keyword evidence="2" id="KW-0479">Metal-binding</keyword>
<dbReference type="Pfam" id="PF00096">
    <property type="entry name" value="zf-C2H2"/>
    <property type="match status" value="5"/>
</dbReference>
<dbReference type="PROSITE" id="PS50157">
    <property type="entry name" value="ZINC_FINGER_C2H2_2"/>
    <property type="match status" value="9"/>
</dbReference>
<comment type="subcellular location">
    <subcellularLocation>
        <location evidence="1">Nucleus</location>
    </subcellularLocation>
</comment>
<evidence type="ECO:0000313" key="11">
    <source>
        <dbReference type="Proteomes" id="UP000094527"/>
    </source>
</evidence>
<keyword evidence="4 8" id="KW-0863">Zinc-finger</keyword>
<accession>A0A1D2M504</accession>
<dbReference type="PANTHER" id="PTHR24390">
    <property type="entry name" value="ZINC FINGER PROTEIN"/>
    <property type="match status" value="1"/>
</dbReference>
<name>A0A1D2M504_ORCCI</name>
<keyword evidence="3" id="KW-0677">Repeat</keyword>
<dbReference type="FunFam" id="3.30.160.60:FF:000145">
    <property type="entry name" value="Zinc finger protein 574"/>
    <property type="match status" value="1"/>
</dbReference>
<keyword evidence="7" id="KW-0539">Nucleus</keyword>
<evidence type="ECO:0000256" key="2">
    <source>
        <dbReference type="ARBA" id="ARBA00022723"/>
    </source>
</evidence>
<dbReference type="STRING" id="48709.A0A1D2M504"/>
<dbReference type="GO" id="GO:0003700">
    <property type="term" value="F:DNA-binding transcription factor activity"/>
    <property type="evidence" value="ECO:0007669"/>
    <property type="project" value="TreeGrafter"/>
</dbReference>
<reference evidence="10 11" key="1">
    <citation type="journal article" date="2016" name="Genome Biol. Evol.">
        <title>Gene Family Evolution Reflects Adaptation to Soil Environmental Stressors in the Genome of the Collembolan Orchesella cincta.</title>
        <authorList>
            <person name="Faddeeva-Vakhrusheva A."/>
            <person name="Derks M.F."/>
            <person name="Anvar S.Y."/>
            <person name="Agamennone V."/>
            <person name="Suring W."/>
            <person name="Smit S."/>
            <person name="van Straalen N.M."/>
            <person name="Roelofs D."/>
        </authorList>
    </citation>
    <scope>NUCLEOTIDE SEQUENCE [LARGE SCALE GENOMIC DNA]</scope>
    <source>
        <tissue evidence="10">Mixed pool</tissue>
    </source>
</reference>
<dbReference type="Proteomes" id="UP000094527">
    <property type="component" value="Unassembled WGS sequence"/>
</dbReference>
<dbReference type="AlphaFoldDB" id="A0A1D2M504"/>